<evidence type="ECO:0000256" key="3">
    <source>
        <dbReference type="ARBA" id="ARBA00022670"/>
    </source>
</evidence>
<dbReference type="GO" id="GO:0006508">
    <property type="term" value="P:proteolysis"/>
    <property type="evidence" value="ECO:0007669"/>
    <property type="project" value="UniProtKB-KW"/>
</dbReference>
<comment type="catalytic activity">
    <reaction evidence="6 7">
        <text>Release of N-terminal amino acids, preferentially methionine, from peptides and arylamides.</text>
        <dbReference type="EC" id="3.4.11.18"/>
    </reaction>
</comment>
<evidence type="ECO:0000313" key="9">
    <source>
        <dbReference type="EMBL" id="MBB5433042.1"/>
    </source>
</evidence>
<dbReference type="InterPro" id="IPR000994">
    <property type="entry name" value="Pept_M24"/>
</dbReference>
<proteinExistence type="inferred from homology"/>
<feature type="binding site" evidence="6">
    <location>
        <position position="190"/>
    </location>
    <ligand>
        <name>substrate</name>
    </ligand>
</feature>
<feature type="binding site" evidence="6">
    <location>
        <position position="183"/>
    </location>
    <ligand>
        <name>a divalent metal cation</name>
        <dbReference type="ChEBI" id="CHEBI:60240"/>
        <label>2</label>
        <note>catalytic</note>
    </ligand>
</feature>
<comment type="cofactor">
    <cofactor evidence="6">
        <name>Co(2+)</name>
        <dbReference type="ChEBI" id="CHEBI:48828"/>
    </cofactor>
    <cofactor evidence="6">
        <name>Zn(2+)</name>
        <dbReference type="ChEBI" id="CHEBI:29105"/>
    </cofactor>
    <cofactor evidence="6">
        <name>Mn(2+)</name>
        <dbReference type="ChEBI" id="CHEBI:29035"/>
    </cofactor>
    <cofactor evidence="6">
        <name>Fe(2+)</name>
        <dbReference type="ChEBI" id="CHEBI:29033"/>
    </cofactor>
    <text evidence="6">Binds 2 divalent metal cations per subunit. Has a high-affinity and a low affinity metal-binding site. The true nature of the physiological cofactor is under debate. The enzyme is active with cobalt, zinc, manganese or divalent iron ions. Most likely, methionine aminopeptidases function as mononuclear Fe(2+)-metalloproteases under physiological conditions, and the catalytically relevant metal-binding site has been assigned to the histidine-containing high-affinity site.</text>
</comment>
<keyword evidence="5 6" id="KW-0378">Hydrolase</keyword>
<dbReference type="PANTHER" id="PTHR43330:SF27">
    <property type="entry name" value="METHIONINE AMINOPEPTIDASE"/>
    <property type="match status" value="1"/>
</dbReference>
<dbReference type="HAMAP" id="MF_01974">
    <property type="entry name" value="MetAP_1"/>
    <property type="match status" value="1"/>
</dbReference>
<organism evidence="9 10">
    <name type="scientific">Nocardiopsis composta</name>
    <dbReference type="NCBI Taxonomy" id="157465"/>
    <lineage>
        <taxon>Bacteria</taxon>
        <taxon>Bacillati</taxon>
        <taxon>Actinomycetota</taxon>
        <taxon>Actinomycetes</taxon>
        <taxon>Streptosporangiales</taxon>
        <taxon>Nocardiopsidaceae</taxon>
        <taxon>Nocardiopsis</taxon>
    </lineage>
</organism>
<dbReference type="NCBIfam" id="TIGR00500">
    <property type="entry name" value="met_pdase_I"/>
    <property type="match status" value="1"/>
</dbReference>
<feature type="binding site" evidence="6">
    <location>
        <position position="119"/>
    </location>
    <ligand>
        <name>a divalent metal cation</name>
        <dbReference type="ChEBI" id="CHEBI:60240"/>
        <label>1</label>
    </ligand>
</feature>
<dbReference type="SUPFAM" id="SSF55920">
    <property type="entry name" value="Creatinase/aminopeptidase"/>
    <property type="match status" value="1"/>
</dbReference>
<sequence length="280" mass="30214">MFRKARPDIQLKSAEQIAKMREAGKVVARALNEVRAAAAPGVSTLDLDQIAERVIRDAGAIPSFKGYGGGGGVPAFPGSICASVNEEVVHGIPRADRVLREGDTVSVDCGAILDGWHGDSAITVAVGEVSEADRKMMDVCRESMWRGIDQLRPGRRLGDIGHAIDSYMRSQGRYGNVQEYGGHGIGTEMHMEPHVLNYGRPGKGIELVEGMVLAIEPMTNRGTRHVAVLEDAWTVVTRDGARSAHFEHTVAVTADGPLVLTAREDDRDDIERRGFPDPGL</sequence>
<evidence type="ECO:0000313" key="10">
    <source>
        <dbReference type="Proteomes" id="UP000572635"/>
    </source>
</evidence>
<keyword evidence="2 6" id="KW-0031">Aminopeptidase</keyword>
<feature type="binding site" evidence="6">
    <location>
        <position position="108"/>
    </location>
    <ligand>
        <name>a divalent metal cation</name>
        <dbReference type="ChEBI" id="CHEBI:60240"/>
        <label>1</label>
    </ligand>
</feature>
<dbReference type="PRINTS" id="PR00599">
    <property type="entry name" value="MAPEPTIDASE"/>
</dbReference>
<dbReference type="EC" id="3.4.11.18" evidence="6 7"/>
<evidence type="ECO:0000256" key="7">
    <source>
        <dbReference type="RuleBase" id="RU003653"/>
    </source>
</evidence>
<evidence type="ECO:0000256" key="2">
    <source>
        <dbReference type="ARBA" id="ARBA00022438"/>
    </source>
</evidence>
<comment type="similarity">
    <text evidence="6">Belongs to the peptidase M24A family. Methionine aminopeptidase type 1 subfamily.</text>
</comment>
<evidence type="ECO:0000256" key="4">
    <source>
        <dbReference type="ARBA" id="ARBA00022723"/>
    </source>
</evidence>
<dbReference type="Proteomes" id="UP000572635">
    <property type="component" value="Unassembled WGS sequence"/>
</dbReference>
<keyword evidence="4 6" id="KW-0479">Metal-binding</keyword>
<dbReference type="CDD" id="cd01086">
    <property type="entry name" value="MetAP1"/>
    <property type="match status" value="1"/>
</dbReference>
<dbReference type="InterPro" id="IPR002467">
    <property type="entry name" value="Pept_M24A_MAP1"/>
</dbReference>
<evidence type="ECO:0000256" key="6">
    <source>
        <dbReference type="HAMAP-Rule" id="MF_01974"/>
    </source>
</evidence>
<keyword evidence="3 6" id="KW-0645">Protease</keyword>
<accession>A0A7W8QM89</accession>
<feature type="binding site" evidence="6">
    <location>
        <position position="247"/>
    </location>
    <ligand>
        <name>a divalent metal cation</name>
        <dbReference type="ChEBI" id="CHEBI:60240"/>
        <label>2</label>
        <note>catalytic</note>
    </ligand>
</feature>
<dbReference type="AlphaFoldDB" id="A0A7W8QM89"/>
<dbReference type="RefSeq" id="WP_184392513.1">
    <property type="nucleotide sequence ID" value="NZ_BAAAJD010000045.1"/>
</dbReference>
<keyword evidence="10" id="KW-1185">Reference proteome</keyword>
<dbReference type="GO" id="GO:0046872">
    <property type="term" value="F:metal ion binding"/>
    <property type="evidence" value="ECO:0007669"/>
    <property type="project" value="UniProtKB-UniRule"/>
</dbReference>
<reference evidence="9 10" key="1">
    <citation type="submission" date="2020-08" db="EMBL/GenBank/DDBJ databases">
        <title>Sequencing the genomes of 1000 actinobacteria strains.</title>
        <authorList>
            <person name="Klenk H.-P."/>
        </authorList>
    </citation>
    <scope>NUCLEOTIDE SEQUENCE [LARGE SCALE GENOMIC DNA]</scope>
    <source>
        <strain evidence="9 10">DSM 44551</strain>
    </source>
</reference>
<dbReference type="InterPro" id="IPR001714">
    <property type="entry name" value="Pept_M24_MAP"/>
</dbReference>
<evidence type="ECO:0000259" key="8">
    <source>
        <dbReference type="Pfam" id="PF00557"/>
    </source>
</evidence>
<comment type="function">
    <text evidence="1 6">Removes the N-terminal methionine from nascent proteins. The N-terminal methionine is often cleaved when the second residue in the primary sequence is small and uncharged (Met-Ala-, Cys, Gly, Pro, Ser, Thr, or Val). Requires deformylation of the N(alpha)-formylated initiator methionine before it can be hydrolyzed.</text>
</comment>
<dbReference type="GO" id="GO:0005829">
    <property type="term" value="C:cytosol"/>
    <property type="evidence" value="ECO:0007669"/>
    <property type="project" value="TreeGrafter"/>
</dbReference>
<gene>
    <name evidence="6" type="primary">map</name>
    <name evidence="9" type="ORF">HDA36_003126</name>
</gene>
<evidence type="ECO:0000256" key="5">
    <source>
        <dbReference type="ARBA" id="ARBA00022801"/>
    </source>
</evidence>
<dbReference type="Gene3D" id="3.90.230.10">
    <property type="entry name" value="Creatinase/methionine aminopeptidase superfamily"/>
    <property type="match status" value="1"/>
</dbReference>
<feature type="binding site" evidence="6">
    <location>
        <position position="216"/>
    </location>
    <ligand>
        <name>a divalent metal cation</name>
        <dbReference type="ChEBI" id="CHEBI:60240"/>
        <label>2</label>
        <note>catalytic</note>
    </ligand>
</feature>
<name>A0A7W8QM89_9ACTN</name>
<dbReference type="InterPro" id="IPR036005">
    <property type="entry name" value="Creatinase/aminopeptidase-like"/>
</dbReference>
<dbReference type="PANTHER" id="PTHR43330">
    <property type="entry name" value="METHIONINE AMINOPEPTIDASE"/>
    <property type="match status" value="1"/>
</dbReference>
<feature type="binding site" evidence="6">
    <location>
        <position position="119"/>
    </location>
    <ligand>
        <name>a divalent metal cation</name>
        <dbReference type="ChEBI" id="CHEBI:60240"/>
        <label>2</label>
        <note>catalytic</note>
    </ligand>
</feature>
<feature type="binding site" evidence="6">
    <location>
        <position position="247"/>
    </location>
    <ligand>
        <name>a divalent metal cation</name>
        <dbReference type="ChEBI" id="CHEBI:60240"/>
        <label>1</label>
    </ligand>
</feature>
<dbReference type="PROSITE" id="PS00680">
    <property type="entry name" value="MAP_1"/>
    <property type="match status" value="1"/>
</dbReference>
<dbReference type="GO" id="GO:0004239">
    <property type="term" value="F:initiator methionyl aminopeptidase activity"/>
    <property type="evidence" value="ECO:0007669"/>
    <property type="project" value="UniProtKB-UniRule"/>
</dbReference>
<comment type="subunit">
    <text evidence="6">Monomer.</text>
</comment>
<dbReference type="EMBL" id="JACHDB010000001">
    <property type="protein sequence ID" value="MBB5433042.1"/>
    <property type="molecule type" value="Genomic_DNA"/>
</dbReference>
<comment type="caution">
    <text evidence="9">The sequence shown here is derived from an EMBL/GenBank/DDBJ whole genome shotgun (WGS) entry which is preliminary data.</text>
</comment>
<evidence type="ECO:0000256" key="1">
    <source>
        <dbReference type="ARBA" id="ARBA00002521"/>
    </source>
</evidence>
<protein>
    <recommendedName>
        <fullName evidence="6 7">Methionine aminopeptidase</fullName>
        <shortName evidence="6">MAP</shortName>
        <shortName evidence="6">MetAP</shortName>
        <ecNumber evidence="6 7">3.4.11.18</ecNumber>
    </recommendedName>
    <alternativeName>
        <fullName evidence="6">Peptidase M</fullName>
    </alternativeName>
</protein>
<feature type="binding site" evidence="6">
    <location>
        <position position="90"/>
    </location>
    <ligand>
        <name>substrate</name>
    </ligand>
</feature>
<dbReference type="Pfam" id="PF00557">
    <property type="entry name" value="Peptidase_M24"/>
    <property type="match status" value="1"/>
</dbReference>
<dbReference type="GO" id="GO:0070006">
    <property type="term" value="F:metalloaminopeptidase activity"/>
    <property type="evidence" value="ECO:0007669"/>
    <property type="project" value="UniProtKB-UniRule"/>
</dbReference>
<feature type="domain" description="Peptidase M24" evidence="8">
    <location>
        <begin position="19"/>
        <end position="254"/>
    </location>
</feature>